<dbReference type="GO" id="GO:0002939">
    <property type="term" value="P:tRNA N1-guanine methylation"/>
    <property type="evidence" value="ECO:0007669"/>
    <property type="project" value="TreeGrafter"/>
</dbReference>
<keyword evidence="8 15" id="KW-0489">Methyltransferase</keyword>
<evidence type="ECO:0000256" key="13">
    <source>
        <dbReference type="ARBA" id="ARBA00033392"/>
    </source>
</evidence>
<evidence type="ECO:0000256" key="8">
    <source>
        <dbReference type="ARBA" id="ARBA00022603"/>
    </source>
</evidence>
<evidence type="ECO:0000256" key="2">
    <source>
        <dbReference type="ARBA" id="ARBA00004496"/>
    </source>
</evidence>
<feature type="binding site" evidence="15 16">
    <location>
        <begin position="127"/>
        <end position="132"/>
    </location>
    <ligand>
        <name>S-adenosyl-L-methionine</name>
        <dbReference type="ChEBI" id="CHEBI:59789"/>
    </ligand>
</feature>
<evidence type="ECO:0000256" key="11">
    <source>
        <dbReference type="ARBA" id="ARBA00022694"/>
    </source>
</evidence>
<evidence type="ECO:0000256" key="15">
    <source>
        <dbReference type="HAMAP-Rule" id="MF_00605"/>
    </source>
</evidence>
<protein>
    <recommendedName>
        <fullName evidence="6 15">tRNA (guanine-N(1)-)-methyltransferase</fullName>
        <ecNumber evidence="5 15">2.1.1.228</ecNumber>
    </recommendedName>
    <alternativeName>
        <fullName evidence="12 15">M1G-methyltransferase</fullName>
    </alternativeName>
    <alternativeName>
        <fullName evidence="13 15">tRNA [GM37] methyltransferase</fullName>
    </alternativeName>
</protein>
<dbReference type="EMBL" id="JAHLFN010000018">
    <property type="protein sequence ID" value="MBU3841800.1"/>
    <property type="molecule type" value="Genomic_DNA"/>
</dbReference>
<dbReference type="InterPro" id="IPR016009">
    <property type="entry name" value="tRNA_MeTrfase_TRMD/TRM10"/>
</dbReference>
<keyword evidence="10 15" id="KW-0949">S-adenosyl-L-methionine</keyword>
<dbReference type="HAMAP" id="MF_00605">
    <property type="entry name" value="TrmD"/>
    <property type="match status" value="1"/>
</dbReference>
<dbReference type="NCBIfam" id="NF000648">
    <property type="entry name" value="PRK00026.1"/>
    <property type="match status" value="1"/>
</dbReference>
<evidence type="ECO:0000256" key="3">
    <source>
        <dbReference type="ARBA" id="ARBA00007630"/>
    </source>
</evidence>
<keyword evidence="7 15" id="KW-0963">Cytoplasm</keyword>
<comment type="subcellular location">
    <subcellularLocation>
        <location evidence="2 15 17">Cytoplasm</location>
    </subcellularLocation>
</comment>
<evidence type="ECO:0000256" key="10">
    <source>
        <dbReference type="ARBA" id="ARBA00022691"/>
    </source>
</evidence>
<evidence type="ECO:0000256" key="16">
    <source>
        <dbReference type="PIRSR" id="PIRSR000386-1"/>
    </source>
</evidence>
<keyword evidence="11 15" id="KW-0819">tRNA processing</keyword>
<sequence>MKINILTLFPEMFSGFKSESIIGKALEKNLLEINIINIRDFCYDKHKQADDMPFGGGAGMVMKPEPLFRALETVKGKVIYTTPQGVRFNQKLAIELAQEEEITIIAGHYEGIDERVVESKVDLEVSIGDFVLTGGELPAMMMADCIARLVPGVIKKESYENDSFFNGLLDYPHYTRPAEYEGMKVPDVLLSGHHKNIETWRLKESLKRTYIRRRDLLVNRELTKEEKKLLAEIKRELGKEKE</sequence>
<dbReference type="Gene3D" id="1.10.1270.20">
    <property type="entry name" value="tRNA(m1g37)methyltransferase, domain 2"/>
    <property type="match status" value="1"/>
</dbReference>
<gene>
    <name evidence="15 19" type="primary">trmD</name>
    <name evidence="19" type="ORF">IAA47_02235</name>
</gene>
<accession>A0A9E2KXH5</accession>
<dbReference type="GO" id="GO:0052906">
    <property type="term" value="F:tRNA (guanine(37)-N1)-methyltransferase activity"/>
    <property type="evidence" value="ECO:0007669"/>
    <property type="project" value="UniProtKB-UniRule"/>
</dbReference>
<evidence type="ECO:0000256" key="1">
    <source>
        <dbReference type="ARBA" id="ARBA00002634"/>
    </source>
</evidence>
<evidence type="ECO:0000256" key="14">
    <source>
        <dbReference type="ARBA" id="ARBA00047783"/>
    </source>
</evidence>
<dbReference type="PANTHER" id="PTHR46417:SF1">
    <property type="entry name" value="TRNA (GUANINE-N(1)-)-METHYLTRANSFERASE"/>
    <property type="match status" value="1"/>
</dbReference>
<reference evidence="19" key="1">
    <citation type="journal article" date="2021" name="PeerJ">
        <title>Extensive microbial diversity within the chicken gut microbiome revealed by metagenomics and culture.</title>
        <authorList>
            <person name="Gilroy R."/>
            <person name="Ravi A."/>
            <person name="Getino M."/>
            <person name="Pursley I."/>
            <person name="Horton D.L."/>
            <person name="Alikhan N.F."/>
            <person name="Baker D."/>
            <person name="Gharbi K."/>
            <person name="Hall N."/>
            <person name="Watson M."/>
            <person name="Adriaenssens E.M."/>
            <person name="Foster-Nyarko E."/>
            <person name="Jarju S."/>
            <person name="Secka A."/>
            <person name="Antonio M."/>
            <person name="Oren A."/>
            <person name="Chaudhuri R.R."/>
            <person name="La Ragione R."/>
            <person name="Hildebrand F."/>
            <person name="Pallen M.J."/>
        </authorList>
    </citation>
    <scope>NUCLEOTIDE SEQUENCE</scope>
    <source>
        <strain evidence="19">A6-441</strain>
    </source>
</reference>
<dbReference type="CDD" id="cd18080">
    <property type="entry name" value="TrmD-like"/>
    <property type="match status" value="1"/>
</dbReference>
<feature type="domain" description="tRNA methyltransferase TRMD/TRM10-type" evidence="18">
    <location>
        <begin position="1"/>
        <end position="217"/>
    </location>
</feature>
<comment type="subunit">
    <text evidence="4 15 17">Homodimer.</text>
</comment>
<dbReference type="Pfam" id="PF01746">
    <property type="entry name" value="tRNA_m1G_MT"/>
    <property type="match status" value="1"/>
</dbReference>
<dbReference type="FunFam" id="3.40.1280.10:FF:000001">
    <property type="entry name" value="tRNA (guanine-N(1)-)-methyltransferase"/>
    <property type="match status" value="1"/>
</dbReference>
<comment type="similarity">
    <text evidence="3 15 17">Belongs to the RNA methyltransferase TrmD family.</text>
</comment>
<evidence type="ECO:0000313" key="20">
    <source>
        <dbReference type="Proteomes" id="UP000724657"/>
    </source>
</evidence>
<evidence type="ECO:0000256" key="17">
    <source>
        <dbReference type="RuleBase" id="RU003464"/>
    </source>
</evidence>
<dbReference type="FunFam" id="1.10.1270.20:FF:000001">
    <property type="entry name" value="tRNA (guanine-N(1)-)-methyltransferase"/>
    <property type="match status" value="1"/>
</dbReference>
<evidence type="ECO:0000313" key="19">
    <source>
        <dbReference type="EMBL" id="MBU3841800.1"/>
    </source>
</evidence>
<organism evidence="19 20">
    <name type="scientific">Candidatus Fusobacterium pullicola</name>
    <dbReference type="NCBI Taxonomy" id="2838601"/>
    <lineage>
        <taxon>Bacteria</taxon>
        <taxon>Fusobacteriati</taxon>
        <taxon>Fusobacteriota</taxon>
        <taxon>Fusobacteriia</taxon>
        <taxon>Fusobacteriales</taxon>
        <taxon>Fusobacteriaceae</taxon>
        <taxon>Fusobacterium</taxon>
    </lineage>
</organism>
<dbReference type="EC" id="2.1.1.228" evidence="5 15"/>
<comment type="caution">
    <text evidence="19">The sequence shown here is derived from an EMBL/GenBank/DDBJ whole genome shotgun (WGS) entry which is preliminary data.</text>
</comment>
<name>A0A9E2KXH5_9FUSO</name>
<comment type="function">
    <text evidence="1 15 17">Specifically methylates guanosine-37 in various tRNAs.</text>
</comment>
<dbReference type="NCBIfam" id="TIGR00088">
    <property type="entry name" value="trmD"/>
    <property type="match status" value="1"/>
</dbReference>
<dbReference type="GO" id="GO:0005829">
    <property type="term" value="C:cytosol"/>
    <property type="evidence" value="ECO:0007669"/>
    <property type="project" value="TreeGrafter"/>
</dbReference>
<evidence type="ECO:0000256" key="5">
    <source>
        <dbReference type="ARBA" id="ARBA00012807"/>
    </source>
</evidence>
<keyword evidence="9 15" id="KW-0808">Transferase</keyword>
<evidence type="ECO:0000256" key="7">
    <source>
        <dbReference type="ARBA" id="ARBA00022490"/>
    </source>
</evidence>
<dbReference type="InterPro" id="IPR029028">
    <property type="entry name" value="Alpha/beta_knot_MTases"/>
</dbReference>
<evidence type="ECO:0000256" key="9">
    <source>
        <dbReference type="ARBA" id="ARBA00022679"/>
    </source>
</evidence>
<evidence type="ECO:0000256" key="4">
    <source>
        <dbReference type="ARBA" id="ARBA00011738"/>
    </source>
</evidence>
<evidence type="ECO:0000256" key="12">
    <source>
        <dbReference type="ARBA" id="ARBA00029736"/>
    </source>
</evidence>
<dbReference type="PIRSF" id="PIRSF000386">
    <property type="entry name" value="tRNA_mtase"/>
    <property type="match status" value="1"/>
</dbReference>
<dbReference type="InterPro" id="IPR023148">
    <property type="entry name" value="tRNA_m1G_MeTrfase_C_sf"/>
</dbReference>
<dbReference type="Proteomes" id="UP000724657">
    <property type="component" value="Unassembled WGS sequence"/>
</dbReference>
<dbReference type="InterPro" id="IPR029026">
    <property type="entry name" value="tRNA_m1G_MTases_N"/>
</dbReference>
<dbReference type="AlphaFoldDB" id="A0A9E2KXH5"/>
<proteinExistence type="inferred from homology"/>
<feature type="binding site" evidence="15 16">
    <location>
        <position position="107"/>
    </location>
    <ligand>
        <name>S-adenosyl-L-methionine</name>
        <dbReference type="ChEBI" id="CHEBI:59789"/>
    </ligand>
</feature>
<dbReference type="Gene3D" id="3.40.1280.10">
    <property type="match status" value="1"/>
</dbReference>
<evidence type="ECO:0000256" key="6">
    <source>
        <dbReference type="ARBA" id="ARBA00014679"/>
    </source>
</evidence>
<dbReference type="SUPFAM" id="SSF75217">
    <property type="entry name" value="alpha/beta knot"/>
    <property type="match status" value="1"/>
</dbReference>
<dbReference type="PANTHER" id="PTHR46417">
    <property type="entry name" value="TRNA (GUANINE-N(1)-)-METHYLTRANSFERASE"/>
    <property type="match status" value="1"/>
</dbReference>
<reference evidence="19" key="2">
    <citation type="submission" date="2021-04" db="EMBL/GenBank/DDBJ databases">
        <authorList>
            <person name="Gilroy R."/>
        </authorList>
    </citation>
    <scope>NUCLEOTIDE SEQUENCE</scope>
    <source>
        <strain evidence="19">A6-441</strain>
    </source>
</reference>
<dbReference type="InterPro" id="IPR002649">
    <property type="entry name" value="tRNA_m1G_MeTrfase_TrmD"/>
</dbReference>
<evidence type="ECO:0000259" key="18">
    <source>
        <dbReference type="Pfam" id="PF01746"/>
    </source>
</evidence>
<comment type="catalytic activity">
    <reaction evidence="14 15 17">
        <text>guanosine(37) in tRNA + S-adenosyl-L-methionine = N(1)-methylguanosine(37) in tRNA + S-adenosyl-L-homocysteine + H(+)</text>
        <dbReference type="Rhea" id="RHEA:36899"/>
        <dbReference type="Rhea" id="RHEA-COMP:10145"/>
        <dbReference type="Rhea" id="RHEA-COMP:10147"/>
        <dbReference type="ChEBI" id="CHEBI:15378"/>
        <dbReference type="ChEBI" id="CHEBI:57856"/>
        <dbReference type="ChEBI" id="CHEBI:59789"/>
        <dbReference type="ChEBI" id="CHEBI:73542"/>
        <dbReference type="ChEBI" id="CHEBI:74269"/>
        <dbReference type="EC" id="2.1.1.228"/>
    </reaction>
</comment>